<proteinExistence type="predicted"/>
<evidence type="ECO:0000313" key="1">
    <source>
        <dbReference type="EMBL" id="KAK3046147.1"/>
    </source>
</evidence>
<dbReference type="AlphaFoldDB" id="A0AAJ0D571"/>
<protein>
    <submittedName>
        <fullName evidence="1">Uncharacterized protein</fullName>
    </submittedName>
</protein>
<evidence type="ECO:0000313" key="2">
    <source>
        <dbReference type="Proteomes" id="UP001271007"/>
    </source>
</evidence>
<keyword evidence="2" id="KW-1185">Reference proteome</keyword>
<sequence length="234" mass="26961">MALLMHSTNANTYTVAAIERLLHYQRHSLRYIELGHMCQVHDGLNLTNMTALETLKLNESTIFHTCAVKAASRLAAPKLKHFIIDFSTEDQHEADPMSDMQQTTSWLQQFVATKKAVLPKELHTLEEIELDFYPELRYGVTWESVRQPWQSLEQTRAKLESSGVRLNYPKPITDDEDWHRYLDGSWEPPESPDIMDEIDASDMMTWTIARVWPLSQSTATILPRRGSAEVSVFK</sequence>
<accession>A0AAJ0D571</accession>
<comment type="caution">
    <text evidence="1">The sequence shown here is derived from an EMBL/GenBank/DDBJ whole genome shotgun (WGS) entry which is preliminary data.</text>
</comment>
<gene>
    <name evidence="1" type="ORF">LTR09_012348</name>
</gene>
<reference evidence="1" key="1">
    <citation type="submission" date="2023-04" db="EMBL/GenBank/DDBJ databases">
        <title>Black Yeasts Isolated from many extreme environments.</title>
        <authorList>
            <person name="Coleine C."/>
            <person name="Stajich J.E."/>
            <person name="Selbmann L."/>
        </authorList>
    </citation>
    <scope>NUCLEOTIDE SEQUENCE</scope>
    <source>
        <strain evidence="1">CCFEE 5312</strain>
    </source>
</reference>
<dbReference type="Proteomes" id="UP001271007">
    <property type="component" value="Unassembled WGS sequence"/>
</dbReference>
<dbReference type="EMBL" id="JAWDJX010000112">
    <property type="protein sequence ID" value="KAK3046147.1"/>
    <property type="molecule type" value="Genomic_DNA"/>
</dbReference>
<organism evidence="1 2">
    <name type="scientific">Extremus antarcticus</name>
    <dbReference type="NCBI Taxonomy" id="702011"/>
    <lineage>
        <taxon>Eukaryota</taxon>
        <taxon>Fungi</taxon>
        <taxon>Dikarya</taxon>
        <taxon>Ascomycota</taxon>
        <taxon>Pezizomycotina</taxon>
        <taxon>Dothideomycetes</taxon>
        <taxon>Dothideomycetidae</taxon>
        <taxon>Mycosphaerellales</taxon>
        <taxon>Extremaceae</taxon>
        <taxon>Extremus</taxon>
    </lineage>
</organism>
<name>A0AAJ0D571_9PEZI</name>